<reference evidence="2 3" key="1">
    <citation type="submission" date="2013-09" db="EMBL/GenBank/DDBJ databases">
        <title>High correlation between genotypes and phenotypes of environmental bacteria Comamonas testosteroni strains.</title>
        <authorList>
            <person name="Liu L."/>
            <person name="Zhu W."/>
            <person name="Xia X."/>
            <person name="Xu B."/>
            <person name="Luo M."/>
            <person name="Wang G."/>
        </authorList>
    </citation>
    <scope>NUCLEOTIDE SEQUENCE [LARGE SCALE GENOMIC DNA]</scope>
    <source>
        <strain evidence="2 3">DF2</strain>
    </source>
</reference>
<comment type="caution">
    <text evidence="2">The sequence shown here is derived from an EMBL/GenBank/DDBJ whole genome shotgun (WGS) entry which is preliminary data.</text>
</comment>
<feature type="region of interest" description="Disordered" evidence="1">
    <location>
        <begin position="1"/>
        <end position="28"/>
    </location>
</feature>
<organism evidence="2 3">
    <name type="scientific">Comamonas thiooxydans</name>
    <dbReference type="NCBI Taxonomy" id="363952"/>
    <lineage>
        <taxon>Bacteria</taxon>
        <taxon>Pseudomonadati</taxon>
        <taxon>Pseudomonadota</taxon>
        <taxon>Betaproteobacteria</taxon>
        <taxon>Burkholderiales</taxon>
        <taxon>Comamonadaceae</taxon>
        <taxon>Comamonas</taxon>
    </lineage>
</organism>
<evidence type="ECO:0000313" key="2">
    <source>
        <dbReference type="EMBL" id="KGH08828.1"/>
    </source>
</evidence>
<keyword evidence="3" id="KW-1185">Reference proteome</keyword>
<protein>
    <submittedName>
        <fullName evidence="2">Uncharacterized protein</fullName>
    </submittedName>
</protein>
<dbReference type="EMBL" id="AWTP01000122">
    <property type="protein sequence ID" value="KGH08828.1"/>
    <property type="molecule type" value="Genomic_DNA"/>
</dbReference>
<gene>
    <name evidence="2" type="ORF">P608_17400</name>
</gene>
<evidence type="ECO:0000313" key="3">
    <source>
        <dbReference type="Proteomes" id="UP000029549"/>
    </source>
</evidence>
<proteinExistence type="predicted"/>
<sequence length="48" mass="5085">MDFNPQTDKVRKLELGADQSHASSGNATAELEPLAPFQFLGIQGLAGL</sequence>
<dbReference type="AlphaFoldDB" id="A0A0E3BSE9"/>
<evidence type="ECO:0000256" key="1">
    <source>
        <dbReference type="SAM" id="MobiDB-lite"/>
    </source>
</evidence>
<accession>A0A0E3BSE9</accession>
<name>A0A0E3BSE9_9BURK</name>
<dbReference type="Proteomes" id="UP000029549">
    <property type="component" value="Unassembled WGS sequence"/>
</dbReference>